<sequence>MIKLLKLLILIPLIVFIYLLLDFGLFYLLYYLVQSDFGYLMFILLIGFGGIAIAVPIVIIIPVLISFIIIKLSPNIKFGAILTIILSIFNQIYFLILMFYLSDEYHFNENFMSFIIVIVISLYIFYLAIKSSYDSYISNHY</sequence>
<dbReference type="HOGENOM" id="CLU_1822191_0_0_10"/>
<feature type="transmembrane region" description="Helical" evidence="1">
    <location>
        <begin position="7"/>
        <end position="33"/>
    </location>
</feature>
<keyword evidence="3" id="KW-1185">Reference proteome</keyword>
<keyword evidence="1" id="KW-0472">Membrane</keyword>
<dbReference type="Proteomes" id="UP000001635">
    <property type="component" value="Chromosome"/>
</dbReference>
<evidence type="ECO:0000256" key="1">
    <source>
        <dbReference type="SAM" id="Phobius"/>
    </source>
</evidence>
<accession>G0J6Q7</accession>
<gene>
    <name evidence="2" type="ordered locus">Cycma_2363</name>
</gene>
<reference evidence="3" key="1">
    <citation type="submission" date="2011-07" db="EMBL/GenBank/DDBJ databases">
        <title>The complete genome of Cyclobacterium marinum DSM 745.</title>
        <authorList>
            <person name="Lucas S."/>
            <person name="Han J."/>
            <person name="Lapidus A."/>
            <person name="Bruce D."/>
            <person name="Goodwin L."/>
            <person name="Pitluck S."/>
            <person name="Peters L."/>
            <person name="Kyrpides N."/>
            <person name="Mavromatis K."/>
            <person name="Ivanova N."/>
            <person name="Ovchinnikova G."/>
            <person name="Chertkov O."/>
            <person name="Detter J.C."/>
            <person name="Tapia R."/>
            <person name="Han C."/>
            <person name="Land M."/>
            <person name="Hauser L."/>
            <person name="Markowitz V."/>
            <person name="Cheng J.-F."/>
            <person name="Hugenholtz P."/>
            <person name="Woyke T."/>
            <person name="Wu D."/>
            <person name="Tindall B."/>
            <person name="Schuetze A."/>
            <person name="Brambilla E."/>
            <person name="Klenk H.-P."/>
            <person name="Eisen J.A."/>
        </authorList>
    </citation>
    <scope>NUCLEOTIDE SEQUENCE [LARGE SCALE GENOMIC DNA]</scope>
    <source>
        <strain evidence="3">ATCC 25205 / DSM 745 / LMG 13164 / NCIMB 1802</strain>
    </source>
</reference>
<feature type="transmembrane region" description="Helical" evidence="1">
    <location>
        <begin position="39"/>
        <end position="68"/>
    </location>
</feature>
<dbReference type="EMBL" id="CP002955">
    <property type="protein sequence ID" value="AEL26105.1"/>
    <property type="molecule type" value="Genomic_DNA"/>
</dbReference>
<name>G0J6Q7_CYCMS</name>
<keyword evidence="1" id="KW-0812">Transmembrane</keyword>
<protein>
    <submittedName>
        <fullName evidence="2">Uncharacterized protein</fullName>
    </submittedName>
</protein>
<keyword evidence="1" id="KW-1133">Transmembrane helix</keyword>
<proteinExistence type="predicted"/>
<feature type="transmembrane region" description="Helical" evidence="1">
    <location>
        <begin position="80"/>
        <end position="99"/>
    </location>
</feature>
<dbReference type="KEGG" id="cmr:Cycma_2363"/>
<organism evidence="2 3">
    <name type="scientific">Cyclobacterium marinum (strain ATCC 25205 / DSM 745 / LMG 13164 / NCIMB 1802)</name>
    <name type="common">Flectobacillus marinus</name>
    <dbReference type="NCBI Taxonomy" id="880070"/>
    <lineage>
        <taxon>Bacteria</taxon>
        <taxon>Pseudomonadati</taxon>
        <taxon>Bacteroidota</taxon>
        <taxon>Cytophagia</taxon>
        <taxon>Cytophagales</taxon>
        <taxon>Cyclobacteriaceae</taxon>
        <taxon>Cyclobacterium</taxon>
    </lineage>
</organism>
<evidence type="ECO:0000313" key="3">
    <source>
        <dbReference type="Proteomes" id="UP000001635"/>
    </source>
</evidence>
<evidence type="ECO:0000313" key="2">
    <source>
        <dbReference type="EMBL" id="AEL26105.1"/>
    </source>
</evidence>
<feature type="transmembrane region" description="Helical" evidence="1">
    <location>
        <begin position="111"/>
        <end position="129"/>
    </location>
</feature>
<dbReference type="AlphaFoldDB" id="G0J6Q7"/>